<organism evidence="2 3">
    <name type="scientific">Nostoc favosum CHAB5714</name>
    <dbReference type="NCBI Taxonomy" id="2780399"/>
    <lineage>
        <taxon>Bacteria</taxon>
        <taxon>Bacillati</taxon>
        <taxon>Cyanobacteriota</taxon>
        <taxon>Cyanophyceae</taxon>
        <taxon>Nostocales</taxon>
        <taxon>Nostocaceae</taxon>
        <taxon>Nostoc</taxon>
        <taxon>Nostoc favosum</taxon>
    </lineage>
</organism>
<comment type="caution">
    <text evidence="2">The sequence shown here is derived from an EMBL/GenBank/DDBJ whole genome shotgun (WGS) entry which is preliminary data.</text>
</comment>
<accession>A0ABS8ICB4</accession>
<keyword evidence="1" id="KW-1133">Transmembrane helix</keyword>
<evidence type="ECO:0000313" key="3">
    <source>
        <dbReference type="Proteomes" id="UP001199525"/>
    </source>
</evidence>
<keyword evidence="3" id="KW-1185">Reference proteome</keyword>
<name>A0ABS8ICB4_9NOSO</name>
<evidence type="ECO:0000313" key="2">
    <source>
        <dbReference type="EMBL" id="MCC5601710.1"/>
    </source>
</evidence>
<reference evidence="2 3" key="1">
    <citation type="journal article" date="2021" name="Microorganisms">
        <title>Genome Evolution of Filamentous Cyanobacterium Nostoc Species: From Facultative Symbiosis to Free Living.</title>
        <authorList>
            <person name="Huo D."/>
            <person name="Li H."/>
            <person name="Cai F."/>
            <person name="Guo X."/>
            <person name="Qiao Z."/>
            <person name="Wang W."/>
            <person name="Yu G."/>
            <person name="Li R."/>
        </authorList>
    </citation>
    <scope>NUCLEOTIDE SEQUENCE [LARGE SCALE GENOMIC DNA]</scope>
    <source>
        <strain evidence="2 3">CHAB 5714</strain>
    </source>
</reference>
<dbReference type="RefSeq" id="WP_229486711.1">
    <property type="nucleotide sequence ID" value="NZ_JAIVFQ010000036.1"/>
</dbReference>
<proteinExistence type="predicted"/>
<gene>
    <name evidence="2" type="ORF">LC586_21520</name>
</gene>
<dbReference type="EMBL" id="JAIVFQ010000036">
    <property type="protein sequence ID" value="MCC5601710.1"/>
    <property type="molecule type" value="Genomic_DNA"/>
</dbReference>
<keyword evidence="1" id="KW-0812">Transmembrane</keyword>
<dbReference type="Proteomes" id="UP001199525">
    <property type="component" value="Unassembled WGS sequence"/>
</dbReference>
<evidence type="ECO:0000256" key="1">
    <source>
        <dbReference type="SAM" id="Phobius"/>
    </source>
</evidence>
<keyword evidence="1" id="KW-0472">Membrane</keyword>
<sequence>MRSPSQVDGWNSSYALLLRIFDYFLLLGITGVIRFMRSLAMARVYSTHTTQNPTLTLRSRLAWLDGLGFCCFYPQY</sequence>
<protein>
    <submittedName>
        <fullName evidence="2">Uncharacterized protein</fullName>
    </submittedName>
</protein>
<feature type="transmembrane region" description="Helical" evidence="1">
    <location>
        <begin position="12"/>
        <end position="33"/>
    </location>
</feature>